<reference evidence="1 2" key="1">
    <citation type="submission" date="2020-01" db="EMBL/GenBank/DDBJ databases">
        <title>Draft genome sequence of Aspergillus udagawae IFM 46972.</title>
        <authorList>
            <person name="Takahashi H."/>
            <person name="Yaguchi T."/>
        </authorList>
    </citation>
    <scope>NUCLEOTIDE SEQUENCE [LARGE SCALE GENOMIC DNA]</scope>
    <source>
        <strain evidence="1 2">IFM 46972</strain>
    </source>
</reference>
<gene>
    <name evidence="1" type="ORF">IFM46972_02806</name>
</gene>
<accession>A0A8H3NAA4</accession>
<sequence>MLPIRPLNLLLDLRRQIPKIPIMLAEHTVRQLMTQRFANRPIIAVAVVRIRAQPQLDHLAFIPVQAERPGLARAVLCHGRADARVVAQAGQELQRPRRVGQVREREEPVEGSMDAACCAGGGAPGAVLCCGGGAGFEALAGFGCLGVQGLDFLGWGAEEGEFEFGGGEREEG</sequence>
<evidence type="ECO:0000313" key="1">
    <source>
        <dbReference type="EMBL" id="GFF30042.1"/>
    </source>
</evidence>
<name>A0A8H3NAA4_9EURO</name>
<dbReference type="Proteomes" id="UP000465221">
    <property type="component" value="Unassembled WGS sequence"/>
</dbReference>
<protein>
    <submittedName>
        <fullName evidence="1">Uncharacterized protein</fullName>
    </submittedName>
</protein>
<evidence type="ECO:0000313" key="2">
    <source>
        <dbReference type="Proteomes" id="UP000465221"/>
    </source>
</evidence>
<dbReference type="EMBL" id="BLKC01000014">
    <property type="protein sequence ID" value="GFF30042.1"/>
    <property type="molecule type" value="Genomic_DNA"/>
</dbReference>
<organism evidence="1 2">
    <name type="scientific">Aspergillus udagawae</name>
    <dbReference type="NCBI Taxonomy" id="91492"/>
    <lineage>
        <taxon>Eukaryota</taxon>
        <taxon>Fungi</taxon>
        <taxon>Dikarya</taxon>
        <taxon>Ascomycota</taxon>
        <taxon>Pezizomycotina</taxon>
        <taxon>Eurotiomycetes</taxon>
        <taxon>Eurotiomycetidae</taxon>
        <taxon>Eurotiales</taxon>
        <taxon>Aspergillaceae</taxon>
        <taxon>Aspergillus</taxon>
        <taxon>Aspergillus subgen. Fumigati</taxon>
    </lineage>
</organism>
<comment type="caution">
    <text evidence="1">The sequence shown here is derived from an EMBL/GenBank/DDBJ whole genome shotgun (WGS) entry which is preliminary data.</text>
</comment>
<dbReference type="AlphaFoldDB" id="A0A8H3NAA4"/>
<proteinExistence type="predicted"/>